<dbReference type="NCBIfam" id="NF002806">
    <property type="entry name" value="PRK02948.1"/>
    <property type="match status" value="1"/>
</dbReference>
<comment type="caution">
    <text evidence="10">The sequence shown here is derived from an EMBL/GenBank/DDBJ whole genome shotgun (WGS) entry which is preliminary data.</text>
</comment>
<dbReference type="Gene3D" id="3.40.640.10">
    <property type="entry name" value="Type I PLP-dependent aspartate aminotransferase-like (Major domain)"/>
    <property type="match status" value="1"/>
</dbReference>
<evidence type="ECO:0000313" key="10">
    <source>
        <dbReference type="EMBL" id="RLJ69904.1"/>
    </source>
</evidence>
<evidence type="ECO:0000256" key="8">
    <source>
        <dbReference type="ARBA" id="ARBA00050776"/>
    </source>
</evidence>
<dbReference type="PIRSF" id="PIRSF005572">
    <property type="entry name" value="NifS"/>
    <property type="match status" value="1"/>
</dbReference>
<evidence type="ECO:0000256" key="7">
    <source>
        <dbReference type="ARBA" id="ARBA00023014"/>
    </source>
</evidence>
<dbReference type="Gene3D" id="3.90.1150.10">
    <property type="entry name" value="Aspartate Aminotransferase, domain 1"/>
    <property type="match status" value="1"/>
</dbReference>
<dbReference type="GO" id="GO:0031071">
    <property type="term" value="F:cysteine desulfurase activity"/>
    <property type="evidence" value="ECO:0007669"/>
    <property type="project" value="UniProtKB-EC"/>
</dbReference>
<dbReference type="OrthoDB" id="9808002at2"/>
<keyword evidence="6" id="KW-0408">Iron</keyword>
<dbReference type="PANTHER" id="PTHR11601">
    <property type="entry name" value="CYSTEINE DESULFURYLASE FAMILY MEMBER"/>
    <property type="match status" value="1"/>
</dbReference>
<dbReference type="EMBL" id="RCCJ01000001">
    <property type="protein sequence ID" value="RLJ69904.1"/>
    <property type="molecule type" value="Genomic_DNA"/>
</dbReference>
<evidence type="ECO:0000256" key="3">
    <source>
        <dbReference type="ARBA" id="ARBA00022679"/>
    </source>
</evidence>
<feature type="domain" description="Aminotransferase class V" evidence="9">
    <location>
        <begin position="11"/>
        <end position="375"/>
    </location>
</feature>
<keyword evidence="5" id="KW-0663">Pyridoxal phosphate</keyword>
<dbReference type="InterPro" id="IPR016454">
    <property type="entry name" value="Cysteine_dSase"/>
</dbReference>
<comment type="similarity">
    <text evidence="2">Belongs to the class-V pyridoxal-phosphate-dependent aminotransferase family. NifS/IscS subfamily.</text>
</comment>
<dbReference type="GO" id="GO:0051536">
    <property type="term" value="F:iron-sulfur cluster binding"/>
    <property type="evidence" value="ECO:0007669"/>
    <property type="project" value="UniProtKB-KW"/>
</dbReference>
<keyword evidence="4" id="KW-0479">Metal-binding</keyword>
<dbReference type="RefSeq" id="WP_121008850.1">
    <property type="nucleotide sequence ID" value="NZ_RCCJ01000001.1"/>
</dbReference>
<evidence type="ECO:0000259" key="9">
    <source>
        <dbReference type="Pfam" id="PF00266"/>
    </source>
</evidence>
<evidence type="ECO:0000313" key="11">
    <source>
        <dbReference type="Proteomes" id="UP000267841"/>
    </source>
</evidence>
<reference evidence="10 11" key="1">
    <citation type="submission" date="2018-10" db="EMBL/GenBank/DDBJ databases">
        <title>Genomic Encyclopedia of Archaeal and Bacterial Type Strains, Phase II (KMG-II): from individual species to whole genera.</title>
        <authorList>
            <person name="Goeker M."/>
        </authorList>
    </citation>
    <scope>NUCLEOTIDE SEQUENCE [LARGE SCALE GENOMIC DNA]</scope>
    <source>
        <strain evidence="10 11">DSM 16510</strain>
    </source>
</reference>
<dbReference type="Pfam" id="PF00266">
    <property type="entry name" value="Aminotran_5"/>
    <property type="match status" value="1"/>
</dbReference>
<comment type="catalytic activity">
    <reaction evidence="8">
        <text>(sulfur carrier)-H + L-cysteine = (sulfur carrier)-SH + L-alanine</text>
        <dbReference type="Rhea" id="RHEA:43892"/>
        <dbReference type="Rhea" id="RHEA-COMP:14737"/>
        <dbReference type="Rhea" id="RHEA-COMP:14739"/>
        <dbReference type="ChEBI" id="CHEBI:29917"/>
        <dbReference type="ChEBI" id="CHEBI:35235"/>
        <dbReference type="ChEBI" id="CHEBI:57972"/>
        <dbReference type="ChEBI" id="CHEBI:64428"/>
        <dbReference type="EC" id="2.8.1.7"/>
    </reaction>
</comment>
<accession>A0A497XNN0</accession>
<dbReference type="PANTHER" id="PTHR11601:SF34">
    <property type="entry name" value="CYSTEINE DESULFURASE"/>
    <property type="match status" value="1"/>
</dbReference>
<dbReference type="Proteomes" id="UP000267841">
    <property type="component" value="Unassembled WGS sequence"/>
</dbReference>
<dbReference type="AlphaFoldDB" id="A0A497XNN0"/>
<keyword evidence="3" id="KW-0808">Transferase</keyword>
<organism evidence="10 11">
    <name type="scientific">Hydrogenivirga caldilitoris</name>
    <dbReference type="NCBI Taxonomy" id="246264"/>
    <lineage>
        <taxon>Bacteria</taxon>
        <taxon>Pseudomonadati</taxon>
        <taxon>Aquificota</taxon>
        <taxon>Aquificia</taxon>
        <taxon>Aquificales</taxon>
        <taxon>Aquificaceae</taxon>
        <taxon>Hydrogenivirga</taxon>
    </lineage>
</organism>
<gene>
    <name evidence="10" type="ORF">BCF55_0163</name>
</gene>
<dbReference type="InterPro" id="IPR015421">
    <property type="entry name" value="PyrdxlP-dep_Trfase_major"/>
</dbReference>
<evidence type="ECO:0000256" key="4">
    <source>
        <dbReference type="ARBA" id="ARBA00022723"/>
    </source>
</evidence>
<dbReference type="GO" id="GO:0046872">
    <property type="term" value="F:metal ion binding"/>
    <property type="evidence" value="ECO:0007669"/>
    <property type="project" value="UniProtKB-KW"/>
</dbReference>
<name>A0A497XNN0_9AQUI</name>
<keyword evidence="7" id="KW-0411">Iron-sulfur</keyword>
<dbReference type="InterPro" id="IPR015422">
    <property type="entry name" value="PyrdxlP-dep_Trfase_small"/>
</dbReference>
<protein>
    <submittedName>
        <fullName evidence="10">Cysteine desulfurase</fullName>
    </submittedName>
</protein>
<dbReference type="SUPFAM" id="SSF53383">
    <property type="entry name" value="PLP-dependent transferases"/>
    <property type="match status" value="1"/>
</dbReference>
<keyword evidence="11" id="KW-1185">Reference proteome</keyword>
<evidence type="ECO:0000256" key="2">
    <source>
        <dbReference type="ARBA" id="ARBA00006490"/>
    </source>
</evidence>
<sequence length="409" mass="45614">MFVKKAGQRVVYLDHIATTPVAEEVLQAMLPYFREKFGNPTSLHSFGQEAKKAINEAREKIATLINANTPEEIVFTSGGIEANNLAIKGIASAYKKRGNHIVTTEIEHHSILHPCKSLEREGWEVTYLKPDRYGLLHPDQVREAVREDTVLVSIGHSNREIGTIQNIKELVQAAKEKNPKVIFHTDAAPTLGHYPVDLKDWGVDAASFTAHLMYGPKGVGALWTRKGVKVRPLLEGGTQERGVRAGTENVPGIVGFGAAAELTMKELEDRMTRLANYRDRFRKAIEEKLEYIEFTGHPTQRLPHHISLIVHFVEGEAMLLRCDLMGIETASGSACVSLALKQSHVLFAIGVPKEVSNGSVVFSFGRENTEEDVEYASEEFPKIVNWLRSLSPFNPENWEKYVKSKEGAH</sequence>
<proteinExistence type="inferred from homology"/>
<dbReference type="InterPro" id="IPR015424">
    <property type="entry name" value="PyrdxlP-dep_Trfase"/>
</dbReference>
<dbReference type="InterPro" id="IPR000192">
    <property type="entry name" value="Aminotrans_V_dom"/>
</dbReference>
<evidence type="ECO:0000256" key="5">
    <source>
        <dbReference type="ARBA" id="ARBA00022898"/>
    </source>
</evidence>
<evidence type="ECO:0000256" key="1">
    <source>
        <dbReference type="ARBA" id="ARBA00001933"/>
    </source>
</evidence>
<evidence type="ECO:0000256" key="6">
    <source>
        <dbReference type="ARBA" id="ARBA00023004"/>
    </source>
</evidence>
<comment type="cofactor">
    <cofactor evidence="1">
        <name>pyridoxal 5'-phosphate</name>
        <dbReference type="ChEBI" id="CHEBI:597326"/>
    </cofactor>
</comment>